<evidence type="ECO:0000313" key="2">
    <source>
        <dbReference type="Proteomes" id="UP001500683"/>
    </source>
</evidence>
<evidence type="ECO:0008006" key="3">
    <source>
        <dbReference type="Google" id="ProtNLM"/>
    </source>
</evidence>
<gene>
    <name evidence="1" type="ORF">GCM10022214_60040</name>
</gene>
<evidence type="ECO:0000313" key="1">
    <source>
        <dbReference type="EMBL" id="GAA4091107.1"/>
    </source>
</evidence>
<protein>
    <recommendedName>
        <fullName evidence="3">Immunity protein 35 domain-containing protein</fullName>
    </recommendedName>
</protein>
<organism evidence="1 2">
    <name type="scientific">Actinomadura miaoliensis</name>
    <dbReference type="NCBI Taxonomy" id="430685"/>
    <lineage>
        <taxon>Bacteria</taxon>
        <taxon>Bacillati</taxon>
        <taxon>Actinomycetota</taxon>
        <taxon>Actinomycetes</taxon>
        <taxon>Streptosporangiales</taxon>
        <taxon>Thermomonosporaceae</taxon>
        <taxon>Actinomadura</taxon>
    </lineage>
</organism>
<name>A0ABP7WLZ9_9ACTN</name>
<reference evidence="2" key="1">
    <citation type="journal article" date="2019" name="Int. J. Syst. Evol. Microbiol.">
        <title>The Global Catalogue of Microorganisms (GCM) 10K type strain sequencing project: providing services to taxonomists for standard genome sequencing and annotation.</title>
        <authorList>
            <consortium name="The Broad Institute Genomics Platform"/>
            <consortium name="The Broad Institute Genome Sequencing Center for Infectious Disease"/>
            <person name="Wu L."/>
            <person name="Ma J."/>
        </authorList>
    </citation>
    <scope>NUCLEOTIDE SEQUENCE [LARGE SCALE GENOMIC DNA]</scope>
    <source>
        <strain evidence="2">JCM 16702</strain>
    </source>
</reference>
<sequence>MSVTYEEAQEVVRERFERGWAHGTFCLDDRVIVENEEFYVFSIGAREFIIDGDDSYAIVGGVPIAYKKGGQIGSRPSVGIATDPSIRSRPDLIRLYSSDPWPDGSGFIQRRRCDWGSRSSG</sequence>
<proteinExistence type="predicted"/>
<comment type="caution">
    <text evidence="1">The sequence shown here is derived from an EMBL/GenBank/DDBJ whole genome shotgun (WGS) entry which is preliminary data.</text>
</comment>
<accession>A0ABP7WLZ9</accession>
<dbReference type="EMBL" id="BAAAZG010000047">
    <property type="protein sequence ID" value="GAA4091107.1"/>
    <property type="molecule type" value="Genomic_DNA"/>
</dbReference>
<dbReference type="Proteomes" id="UP001500683">
    <property type="component" value="Unassembled WGS sequence"/>
</dbReference>
<keyword evidence="2" id="KW-1185">Reference proteome</keyword>